<gene>
    <name evidence="8" type="ordered locus">Hipma_0622</name>
</gene>
<comment type="catalytic activity">
    <reaction evidence="6">
        <text>coproporphyrinogen III + 3 O2 = coproporphyrin III + 3 H2O2</text>
        <dbReference type="Rhea" id="RHEA:43436"/>
        <dbReference type="ChEBI" id="CHEBI:15379"/>
        <dbReference type="ChEBI" id="CHEBI:16240"/>
        <dbReference type="ChEBI" id="CHEBI:57309"/>
        <dbReference type="ChEBI" id="CHEBI:131725"/>
        <dbReference type="EC" id="1.3.3.15"/>
    </reaction>
</comment>
<evidence type="ECO:0000256" key="6">
    <source>
        <dbReference type="RuleBase" id="RU364052"/>
    </source>
</evidence>
<keyword evidence="4 6" id="KW-0560">Oxidoreductase</keyword>
<dbReference type="GO" id="GO:0004729">
    <property type="term" value="F:oxygen-dependent protoporphyrinogen oxidase activity"/>
    <property type="evidence" value="ECO:0007669"/>
    <property type="project" value="UniProtKB-UniRule"/>
</dbReference>
<dbReference type="GO" id="GO:0006783">
    <property type="term" value="P:heme biosynthetic process"/>
    <property type="evidence" value="ECO:0007669"/>
    <property type="project" value="UniProtKB-UniRule"/>
</dbReference>
<evidence type="ECO:0000313" key="8">
    <source>
        <dbReference type="EMBL" id="AEA33592.1"/>
    </source>
</evidence>
<dbReference type="eggNOG" id="COG1232">
    <property type="taxonomic scope" value="Bacteria"/>
</dbReference>
<dbReference type="RefSeq" id="WP_013681633.1">
    <property type="nucleotide sequence ID" value="NC_015318.1"/>
</dbReference>
<dbReference type="STRING" id="760142.Hipma_0622"/>
<evidence type="ECO:0000313" key="9">
    <source>
        <dbReference type="Proteomes" id="UP000008139"/>
    </source>
</evidence>
<dbReference type="Gene3D" id="3.90.660.20">
    <property type="entry name" value="Protoporphyrinogen oxidase, mitochondrial, domain 2"/>
    <property type="match status" value="1"/>
</dbReference>
<dbReference type="InParanoid" id="F2LV08"/>
<reference evidence="9" key="2">
    <citation type="submission" date="2011-03" db="EMBL/GenBank/DDBJ databases">
        <title>The complete genome of Hippea maritima DSM 10411.</title>
        <authorList>
            <consortium name="US DOE Joint Genome Institute (JGI-PGF)"/>
            <person name="Lucas S."/>
            <person name="Copeland A."/>
            <person name="Lapidus A."/>
            <person name="Bruce D."/>
            <person name="Goodwin L."/>
            <person name="Pitluck S."/>
            <person name="Peters L."/>
            <person name="Kyrpides N."/>
            <person name="Mavromatis K."/>
            <person name="Pagani I."/>
            <person name="Ivanova N."/>
            <person name="Mikhailova N."/>
            <person name="Lu M."/>
            <person name="Detter J.C."/>
            <person name="Tapia R."/>
            <person name="Han C."/>
            <person name="Land M."/>
            <person name="Hauser L."/>
            <person name="Markowitz V."/>
            <person name="Cheng J.-F."/>
            <person name="Hugenholtz P."/>
            <person name="Woyke T."/>
            <person name="Wu D."/>
            <person name="Spring S."/>
            <person name="Schroeder M."/>
            <person name="Brambilla E."/>
            <person name="Klenk H.-P."/>
            <person name="Eisen J.A."/>
        </authorList>
    </citation>
    <scope>NUCLEOTIDE SEQUENCE [LARGE SCALE GENOMIC DNA]</scope>
    <source>
        <strain evidence="9">ATCC 700847 / DSM 10411 / MH2</strain>
    </source>
</reference>
<dbReference type="Gene3D" id="1.10.3110.10">
    <property type="entry name" value="protoporphyrinogen ix oxidase, domain 3"/>
    <property type="match status" value="1"/>
</dbReference>
<dbReference type="EC" id="1.3.3.15" evidence="6"/>
<dbReference type="SUPFAM" id="SSF54373">
    <property type="entry name" value="FAD-linked reductases, C-terminal domain"/>
    <property type="match status" value="1"/>
</dbReference>
<keyword evidence="5 6" id="KW-0350">Heme biosynthesis</keyword>
<proteinExistence type="inferred from homology"/>
<accession>F2LV08</accession>
<evidence type="ECO:0000259" key="7">
    <source>
        <dbReference type="Pfam" id="PF01593"/>
    </source>
</evidence>
<dbReference type="OrthoDB" id="20837at2"/>
<organism evidence="8 9">
    <name type="scientific">Hippea maritima (strain ATCC 700847 / DSM 10411 / MH2)</name>
    <dbReference type="NCBI Taxonomy" id="760142"/>
    <lineage>
        <taxon>Bacteria</taxon>
        <taxon>Pseudomonadati</taxon>
        <taxon>Campylobacterota</taxon>
        <taxon>Desulfurellia</taxon>
        <taxon>Desulfurellales</taxon>
        <taxon>Hippeaceae</taxon>
        <taxon>Hippea</taxon>
    </lineage>
</organism>
<comment type="pathway">
    <text evidence="6">Porphyrin-containing compound metabolism; protoheme biosynthesis.</text>
</comment>
<dbReference type="NCBIfam" id="TIGR00562">
    <property type="entry name" value="proto_IX_ox"/>
    <property type="match status" value="1"/>
</dbReference>
<dbReference type="AlphaFoldDB" id="F2LV08"/>
<name>F2LV08_HIPMA</name>
<dbReference type="HOGENOM" id="CLU_009629_1_0_7"/>
<feature type="domain" description="Amine oxidase" evidence="7">
    <location>
        <begin position="10"/>
        <end position="430"/>
    </location>
</feature>
<dbReference type="Gene3D" id="3.50.50.60">
    <property type="entry name" value="FAD/NAD(P)-binding domain"/>
    <property type="match status" value="1"/>
</dbReference>
<dbReference type="PANTHER" id="PTHR42923:SF3">
    <property type="entry name" value="PROTOPORPHYRINOGEN OXIDASE"/>
    <property type="match status" value="1"/>
</dbReference>
<sequence length="441" mass="49365">MKAIVVGAGISGASAAFLLKKLNYDVLVIEKLRIGGKAYSVAQNGYVIETGPNGFLENKKEILNLVYESGFEKELIEANKESQRRFIYSKNKLWELKNNPISLLFNGFFSIGGILSFLEEPFVRPLLEDETVEDFVLRRFSKEMLNKLIGPMVCGVFAGDPSRMSMESNFPRIKEVEKEHGSLIRGLIDLMIKRKARASSAKGSLSANLLSFKNGVLSFIEHLLNGVDVVFDEIGEITKNEKFYLKGKTANYSADIIVFAIPSYALTKVFWDADREFAKAVSSVEYAPMSVLAFGFNKEGLPDIVNSFGYLFNLEEIEDIIGVLFDSSIFKGRAYKDKMLIRCMVGGALRKNSPFKSNLFEIGIKELQRSASIFLPPEFFYKLVHPKAIPQYSLGHKNVLNSVKDFEDKNKGLFITGNAFWGISLNDCVKASYDLIERVGG</sequence>
<dbReference type="Pfam" id="PF01593">
    <property type="entry name" value="Amino_oxidase"/>
    <property type="match status" value="1"/>
</dbReference>
<dbReference type="PANTHER" id="PTHR42923">
    <property type="entry name" value="PROTOPORPHYRINOGEN OXIDASE"/>
    <property type="match status" value="1"/>
</dbReference>
<keyword evidence="3 6" id="KW-0274">FAD</keyword>
<evidence type="ECO:0000256" key="3">
    <source>
        <dbReference type="ARBA" id="ARBA00022827"/>
    </source>
</evidence>
<protein>
    <recommendedName>
        <fullName evidence="6">Coproporphyrinogen III oxidase</fullName>
        <ecNumber evidence="6">1.3.3.15</ecNumber>
    </recommendedName>
</protein>
<keyword evidence="6" id="KW-0963">Cytoplasm</keyword>
<keyword evidence="2 6" id="KW-0285">Flavoprotein</keyword>
<dbReference type="GO" id="GO:0005737">
    <property type="term" value="C:cytoplasm"/>
    <property type="evidence" value="ECO:0007669"/>
    <property type="project" value="UniProtKB-SubCell"/>
</dbReference>
<comment type="subcellular location">
    <subcellularLocation>
        <location evidence="6">Cytoplasm</location>
    </subcellularLocation>
</comment>
<dbReference type="InterPro" id="IPR050464">
    <property type="entry name" value="Zeta_carotene_desat/Oxidored"/>
</dbReference>
<evidence type="ECO:0000256" key="1">
    <source>
        <dbReference type="ARBA" id="ARBA00001974"/>
    </source>
</evidence>
<dbReference type="KEGG" id="hmr:Hipma_0622"/>
<comment type="function">
    <text evidence="6">Involved in coproporphyrin-dependent heme b biosynthesis. Catalyzes the oxidation of coproporphyrinogen III to coproporphyrin III.</text>
</comment>
<dbReference type="InterPro" id="IPR002937">
    <property type="entry name" value="Amino_oxidase"/>
</dbReference>
<comment type="cofactor">
    <cofactor evidence="1 6">
        <name>FAD</name>
        <dbReference type="ChEBI" id="CHEBI:57692"/>
    </cofactor>
</comment>
<dbReference type="Proteomes" id="UP000008139">
    <property type="component" value="Chromosome"/>
</dbReference>
<dbReference type="InterPro" id="IPR036188">
    <property type="entry name" value="FAD/NAD-bd_sf"/>
</dbReference>
<dbReference type="InterPro" id="IPR004572">
    <property type="entry name" value="Protoporphyrinogen_oxidase"/>
</dbReference>
<dbReference type="EMBL" id="CP002606">
    <property type="protein sequence ID" value="AEA33592.1"/>
    <property type="molecule type" value="Genomic_DNA"/>
</dbReference>
<keyword evidence="9" id="KW-1185">Reference proteome</keyword>
<comment type="similarity">
    <text evidence="6">Belongs to the protoporphyrinogen/coproporphyrinogen oxidase family. Coproporphyrinogen III oxidase subfamily.</text>
</comment>
<dbReference type="SUPFAM" id="SSF51905">
    <property type="entry name" value="FAD/NAD(P)-binding domain"/>
    <property type="match status" value="1"/>
</dbReference>
<evidence type="ECO:0000256" key="4">
    <source>
        <dbReference type="ARBA" id="ARBA00023002"/>
    </source>
</evidence>
<evidence type="ECO:0000256" key="2">
    <source>
        <dbReference type="ARBA" id="ARBA00022630"/>
    </source>
</evidence>
<reference evidence="8 9" key="1">
    <citation type="journal article" date="2011" name="Stand. Genomic Sci.">
        <title>Complete genome sequence of the thermophilic sulfur-reducer Hippea maritima type strain (MH(2)).</title>
        <authorList>
            <person name="Huntemann M."/>
            <person name="Lu M."/>
            <person name="Nolan M."/>
            <person name="Lapidus A."/>
            <person name="Lucas S."/>
            <person name="Hammon N."/>
            <person name="Deshpande S."/>
            <person name="Cheng J.F."/>
            <person name="Tapia R."/>
            <person name="Han C."/>
            <person name="Goodwin L."/>
            <person name="Pitluck S."/>
            <person name="Liolios K."/>
            <person name="Pagani I."/>
            <person name="Ivanova N."/>
            <person name="Ovchinikova G."/>
            <person name="Pati A."/>
            <person name="Chen A."/>
            <person name="Palaniappan K."/>
            <person name="Land M."/>
            <person name="Hauser L."/>
            <person name="Jeffries C.D."/>
            <person name="Detter J.C."/>
            <person name="Brambilla E.M."/>
            <person name="Rohde M."/>
            <person name="Spring S."/>
            <person name="Goker M."/>
            <person name="Woyke T."/>
            <person name="Bristow J."/>
            <person name="Eisen J.A."/>
            <person name="Markowitz V."/>
            <person name="Hugenholtz P."/>
            <person name="Kyrpides N.C."/>
            <person name="Klenk H.P."/>
            <person name="Mavromatis K."/>
        </authorList>
    </citation>
    <scope>NUCLEOTIDE SEQUENCE [LARGE SCALE GENOMIC DNA]</scope>
    <source>
        <strain evidence="9">ATCC 700847 / DSM 10411 / MH2</strain>
    </source>
</reference>
<evidence type="ECO:0000256" key="5">
    <source>
        <dbReference type="ARBA" id="ARBA00023133"/>
    </source>
</evidence>